<comment type="caution">
    <text evidence="1">The sequence shown here is derived from an EMBL/GenBank/DDBJ whole genome shotgun (WGS) entry which is preliminary data.</text>
</comment>
<sequence length="92" mass="10290">MASSLSIPPSASLSSVVKTTATLPFLSLYKVSFRCSSRPNLRFFSKKNLMNQYSVEQVKDYCSTDNLLGIHWSRIFIEKFVPVAEKSAPLPS</sequence>
<reference evidence="1 2" key="1">
    <citation type="journal article" date="2019" name="Genome Biol. Evol.">
        <title>Insights into the evolution of the New World diploid cottons (Gossypium, subgenus Houzingenia) based on genome sequencing.</title>
        <authorList>
            <person name="Grover C.E."/>
            <person name="Arick M.A. 2nd"/>
            <person name="Thrash A."/>
            <person name="Conover J.L."/>
            <person name="Sanders W.S."/>
            <person name="Peterson D.G."/>
            <person name="Frelichowski J.E."/>
            <person name="Scheffler J.A."/>
            <person name="Scheffler B.E."/>
            <person name="Wendel J.F."/>
        </authorList>
    </citation>
    <scope>NUCLEOTIDE SEQUENCE [LARGE SCALE GENOMIC DNA]</scope>
    <source>
        <strain evidence="1">0</strain>
        <tissue evidence="1">Leaf</tissue>
    </source>
</reference>
<dbReference type="AlphaFoldDB" id="A0A7J9I356"/>
<evidence type="ECO:0000313" key="1">
    <source>
        <dbReference type="EMBL" id="MBA0816318.1"/>
    </source>
</evidence>
<keyword evidence="2" id="KW-1185">Reference proteome</keyword>
<accession>A0A7J9I356</accession>
<name>A0A7J9I356_9ROSI</name>
<gene>
    <name evidence="1" type="ORF">Gohar_000996</name>
</gene>
<protein>
    <submittedName>
        <fullName evidence="1">Uncharacterized protein</fullName>
    </submittedName>
</protein>
<organism evidence="1 2">
    <name type="scientific">Gossypium harknessii</name>
    <dbReference type="NCBI Taxonomy" id="34285"/>
    <lineage>
        <taxon>Eukaryota</taxon>
        <taxon>Viridiplantae</taxon>
        <taxon>Streptophyta</taxon>
        <taxon>Embryophyta</taxon>
        <taxon>Tracheophyta</taxon>
        <taxon>Spermatophyta</taxon>
        <taxon>Magnoliopsida</taxon>
        <taxon>eudicotyledons</taxon>
        <taxon>Gunneridae</taxon>
        <taxon>Pentapetalae</taxon>
        <taxon>rosids</taxon>
        <taxon>malvids</taxon>
        <taxon>Malvales</taxon>
        <taxon>Malvaceae</taxon>
        <taxon>Malvoideae</taxon>
        <taxon>Gossypium</taxon>
    </lineage>
</organism>
<dbReference type="EMBL" id="JABFAD010000013">
    <property type="protein sequence ID" value="MBA0816318.1"/>
    <property type="molecule type" value="Genomic_DNA"/>
</dbReference>
<proteinExistence type="predicted"/>
<evidence type="ECO:0000313" key="2">
    <source>
        <dbReference type="Proteomes" id="UP000593560"/>
    </source>
</evidence>
<dbReference type="Proteomes" id="UP000593560">
    <property type="component" value="Unassembled WGS sequence"/>
</dbReference>